<dbReference type="STRING" id="1294263.JCM21531_2809"/>
<proteinExistence type="predicted"/>
<keyword evidence="1" id="KW-0407">Ion channel</keyword>
<sequence length="66" mass="7396">MKYRKMGRTGLNISEISLGSWLTYGNSTDKETASKVIDIAILSESITLTLQMSMPTAKQKSLWEKL</sequence>
<reference evidence="1" key="1">
    <citation type="journal article" date="2014" name="Genome Announc.">
        <title>Draft Genome Sequence of Clostridium straminisolvens Strain JCM 21531T, Isolated from a Cellulose-Degrading Bacterial Community.</title>
        <authorList>
            <person name="Yuki M."/>
            <person name="Oshima K."/>
            <person name="Suda W."/>
            <person name="Sakamoto M."/>
            <person name="Kitamura K."/>
            <person name="Iida T."/>
            <person name="Hattori M."/>
            <person name="Ohkuma M."/>
        </authorList>
    </citation>
    <scope>NUCLEOTIDE SEQUENCE [LARGE SCALE GENOMIC DNA]</scope>
    <source>
        <strain evidence="1">JCM 21531</strain>
    </source>
</reference>
<evidence type="ECO:0000313" key="2">
    <source>
        <dbReference type="Proteomes" id="UP000019109"/>
    </source>
</evidence>
<evidence type="ECO:0000313" key="1">
    <source>
        <dbReference type="EMBL" id="GAE89298.1"/>
    </source>
</evidence>
<dbReference type="EMBL" id="BAVR01000034">
    <property type="protein sequence ID" value="GAE89298.1"/>
    <property type="molecule type" value="Genomic_DNA"/>
</dbReference>
<dbReference type="InterPro" id="IPR036812">
    <property type="entry name" value="NAD(P)_OxRdtase_dom_sf"/>
</dbReference>
<accession>W4V8Z9</accession>
<dbReference type="Gene3D" id="3.20.20.100">
    <property type="entry name" value="NADP-dependent oxidoreductase domain"/>
    <property type="match status" value="1"/>
</dbReference>
<dbReference type="SUPFAM" id="SSF51430">
    <property type="entry name" value="NAD(P)-linked oxidoreductase"/>
    <property type="match status" value="1"/>
</dbReference>
<gene>
    <name evidence="1" type="ORF">JCM21531_2809</name>
</gene>
<dbReference type="GO" id="GO:0034220">
    <property type="term" value="P:monoatomic ion transmembrane transport"/>
    <property type="evidence" value="ECO:0007669"/>
    <property type="project" value="UniProtKB-KW"/>
</dbReference>
<dbReference type="Proteomes" id="UP000019109">
    <property type="component" value="Unassembled WGS sequence"/>
</dbReference>
<keyword evidence="1" id="KW-0406">Ion transport</keyword>
<organism evidence="1 2">
    <name type="scientific">Acetivibrio straminisolvens JCM 21531</name>
    <dbReference type="NCBI Taxonomy" id="1294263"/>
    <lineage>
        <taxon>Bacteria</taxon>
        <taxon>Bacillati</taxon>
        <taxon>Bacillota</taxon>
        <taxon>Clostridia</taxon>
        <taxon>Eubacteriales</taxon>
        <taxon>Oscillospiraceae</taxon>
        <taxon>Acetivibrio</taxon>
    </lineage>
</organism>
<keyword evidence="1" id="KW-0813">Transport</keyword>
<protein>
    <submittedName>
        <fullName evidence="1">Voltage-gated potassium channel</fullName>
    </submittedName>
</protein>
<name>W4V8Z9_9FIRM</name>
<dbReference type="AlphaFoldDB" id="W4V8Z9"/>
<keyword evidence="2" id="KW-1185">Reference proteome</keyword>
<comment type="caution">
    <text evidence="1">The sequence shown here is derived from an EMBL/GenBank/DDBJ whole genome shotgun (WGS) entry which is preliminary data.</text>
</comment>